<reference evidence="3" key="1">
    <citation type="journal article" date="2020" name="Stud. Mycol.">
        <title>101 Dothideomycetes genomes: a test case for predicting lifestyles and emergence of pathogens.</title>
        <authorList>
            <person name="Haridas S."/>
            <person name="Albert R."/>
            <person name="Binder M."/>
            <person name="Bloem J."/>
            <person name="Labutti K."/>
            <person name="Salamov A."/>
            <person name="Andreopoulos B."/>
            <person name="Baker S."/>
            <person name="Barry K."/>
            <person name="Bills G."/>
            <person name="Bluhm B."/>
            <person name="Cannon C."/>
            <person name="Castanera R."/>
            <person name="Culley D."/>
            <person name="Daum C."/>
            <person name="Ezra D."/>
            <person name="Gonzalez J."/>
            <person name="Henrissat B."/>
            <person name="Kuo A."/>
            <person name="Liang C."/>
            <person name="Lipzen A."/>
            <person name="Lutzoni F."/>
            <person name="Magnuson J."/>
            <person name="Mondo S."/>
            <person name="Nolan M."/>
            <person name="Ohm R."/>
            <person name="Pangilinan J."/>
            <person name="Park H.-J."/>
            <person name="Ramirez L."/>
            <person name="Alfaro M."/>
            <person name="Sun H."/>
            <person name="Tritt A."/>
            <person name="Yoshinaga Y."/>
            <person name="Zwiers L.-H."/>
            <person name="Turgeon B."/>
            <person name="Goodwin S."/>
            <person name="Spatafora J."/>
            <person name="Crous P."/>
            <person name="Grigoriev I."/>
        </authorList>
    </citation>
    <scope>NUCLEOTIDE SEQUENCE</scope>
    <source>
        <strain evidence="3">Tuck. ex Michener</strain>
    </source>
</reference>
<dbReference type="InterPro" id="IPR001138">
    <property type="entry name" value="Zn2Cys6_DnaBD"/>
</dbReference>
<dbReference type="SMART" id="SM00066">
    <property type="entry name" value="GAL4"/>
    <property type="match status" value="1"/>
</dbReference>
<gene>
    <name evidence="3" type="ORF">EV356DRAFT_291387</name>
</gene>
<dbReference type="SUPFAM" id="SSF57701">
    <property type="entry name" value="Zn2/Cys6 DNA-binding domain"/>
    <property type="match status" value="1"/>
</dbReference>
<evidence type="ECO:0000259" key="2">
    <source>
        <dbReference type="PROSITE" id="PS50048"/>
    </source>
</evidence>
<evidence type="ECO:0000313" key="4">
    <source>
        <dbReference type="Proteomes" id="UP000800092"/>
    </source>
</evidence>
<dbReference type="PANTHER" id="PTHR38791">
    <property type="entry name" value="ZN(II)2CYS6 TRANSCRIPTION FACTOR (EUROFUNG)-RELATED-RELATED"/>
    <property type="match status" value="1"/>
</dbReference>
<dbReference type="InterPro" id="IPR036864">
    <property type="entry name" value="Zn2-C6_fun-type_DNA-bd_sf"/>
</dbReference>
<feature type="domain" description="Zn(2)-C6 fungal-type" evidence="2">
    <location>
        <begin position="10"/>
        <end position="39"/>
    </location>
</feature>
<evidence type="ECO:0000256" key="1">
    <source>
        <dbReference type="ARBA" id="ARBA00023242"/>
    </source>
</evidence>
<accession>A0A6A6H093</accession>
<dbReference type="GO" id="GO:0000981">
    <property type="term" value="F:DNA-binding transcription factor activity, RNA polymerase II-specific"/>
    <property type="evidence" value="ECO:0007669"/>
    <property type="project" value="InterPro"/>
</dbReference>
<keyword evidence="4" id="KW-1185">Reference proteome</keyword>
<organism evidence="3 4">
    <name type="scientific">Viridothelium virens</name>
    <name type="common">Speckled blister lichen</name>
    <name type="synonym">Trypethelium virens</name>
    <dbReference type="NCBI Taxonomy" id="1048519"/>
    <lineage>
        <taxon>Eukaryota</taxon>
        <taxon>Fungi</taxon>
        <taxon>Dikarya</taxon>
        <taxon>Ascomycota</taxon>
        <taxon>Pezizomycotina</taxon>
        <taxon>Dothideomycetes</taxon>
        <taxon>Dothideomycetes incertae sedis</taxon>
        <taxon>Trypetheliales</taxon>
        <taxon>Trypetheliaceae</taxon>
        <taxon>Viridothelium</taxon>
    </lineage>
</organism>
<dbReference type="PROSITE" id="PS00463">
    <property type="entry name" value="ZN2_CY6_FUNGAL_1"/>
    <property type="match status" value="1"/>
</dbReference>
<dbReference type="AlphaFoldDB" id="A0A6A6H093"/>
<dbReference type="CDD" id="cd00067">
    <property type="entry name" value="GAL4"/>
    <property type="match status" value="1"/>
</dbReference>
<dbReference type="InterPro" id="IPR053175">
    <property type="entry name" value="DHMBA_Reg_Transcription_Factor"/>
</dbReference>
<dbReference type="Pfam" id="PF00172">
    <property type="entry name" value="Zn_clus"/>
    <property type="match status" value="1"/>
</dbReference>
<dbReference type="OrthoDB" id="2991872at2759"/>
<protein>
    <recommendedName>
        <fullName evidence="2">Zn(2)-C6 fungal-type domain-containing protein</fullName>
    </recommendedName>
</protein>
<dbReference type="PANTHER" id="PTHR38791:SF1">
    <property type="entry name" value="TRANSCRIPTION FACTOR, PUTATIVE-RELATED"/>
    <property type="match status" value="1"/>
</dbReference>
<proteinExistence type="predicted"/>
<name>A0A6A6H093_VIRVR</name>
<keyword evidence="1" id="KW-0539">Nucleus</keyword>
<sequence length="478" mass="53986">MVYRGKPSRSCSCCRKRKLKCDLAEPSCGQCLRACLVCSGYRDTTQLRVQDESYTARQKAIGHRIEQLPRSLKVSVDDKARNAFFFHYVSGFSRTYDVLESLYEPVNSHLGASLDAVSLAFFAFRFNHARAAQIARVRYSKALPLVNQAIKYPESATTDPTLLAVLFLDLFEKMTDERTRGSRAWMSHVKGGLALAELRGKTKLTTYTGLRLSIRLFVNLVISCACADIEPPTGLNKLRSDLEPFVNKHDPKWRITCLVLRYTFLRATIQKNALDDADVIYQAKQIDSEYVTVAQSMPHSWYYETKHLEKPSERVLEQHYIVYSDHLVAQTWNVLRATRISLNDLIRKHARLSILSSTDALHYVCESDAAANIIDSMAYEICASVPPFTLFDSVDMSDDLAVAVHRSRCYTLLFPLYVAGTSASHLTNIKRWTIDQLNYLSTSVGIQNAALVSQILNTAPWTNPWVVYNMLGGYAFAA</sequence>
<dbReference type="GO" id="GO:0008270">
    <property type="term" value="F:zinc ion binding"/>
    <property type="evidence" value="ECO:0007669"/>
    <property type="project" value="InterPro"/>
</dbReference>
<dbReference type="EMBL" id="ML991826">
    <property type="protein sequence ID" value="KAF2231496.1"/>
    <property type="molecule type" value="Genomic_DNA"/>
</dbReference>
<evidence type="ECO:0000313" key="3">
    <source>
        <dbReference type="EMBL" id="KAF2231496.1"/>
    </source>
</evidence>
<dbReference type="Gene3D" id="4.10.240.10">
    <property type="entry name" value="Zn(2)-C6 fungal-type DNA-binding domain"/>
    <property type="match status" value="1"/>
</dbReference>
<dbReference type="PROSITE" id="PS50048">
    <property type="entry name" value="ZN2_CY6_FUNGAL_2"/>
    <property type="match status" value="1"/>
</dbReference>
<dbReference type="Proteomes" id="UP000800092">
    <property type="component" value="Unassembled WGS sequence"/>
</dbReference>